<accession>A0A6J7K1K1</accession>
<organism evidence="2">
    <name type="scientific">freshwater metagenome</name>
    <dbReference type="NCBI Taxonomy" id="449393"/>
    <lineage>
        <taxon>unclassified sequences</taxon>
        <taxon>metagenomes</taxon>
        <taxon>ecological metagenomes</taxon>
    </lineage>
</organism>
<proteinExistence type="predicted"/>
<dbReference type="Gene3D" id="3.40.50.1820">
    <property type="entry name" value="alpha/beta hydrolase"/>
    <property type="match status" value="1"/>
</dbReference>
<gene>
    <name evidence="1" type="ORF">UFOPK1392_01917</name>
    <name evidence="2" type="ORF">UFOPK3733_01717</name>
</gene>
<dbReference type="SUPFAM" id="SSF53474">
    <property type="entry name" value="alpha/beta-Hydrolases"/>
    <property type="match status" value="1"/>
</dbReference>
<dbReference type="EMBL" id="CAEMXZ010000108">
    <property type="protein sequence ID" value="CAB4324153.1"/>
    <property type="molecule type" value="Genomic_DNA"/>
</dbReference>
<protein>
    <submittedName>
        <fullName evidence="2">Unannotated protein</fullName>
    </submittedName>
</protein>
<dbReference type="AlphaFoldDB" id="A0A6J7K1K1"/>
<name>A0A6J7K1K1_9ZZZZ</name>
<reference evidence="2" key="1">
    <citation type="submission" date="2020-05" db="EMBL/GenBank/DDBJ databases">
        <authorList>
            <person name="Chiriac C."/>
            <person name="Salcher M."/>
            <person name="Ghai R."/>
            <person name="Kavagutti S V."/>
        </authorList>
    </citation>
    <scope>NUCLEOTIDE SEQUENCE</scope>
</reference>
<dbReference type="EMBL" id="CAFBNC010000106">
    <property type="protein sequence ID" value="CAB4948284.1"/>
    <property type="molecule type" value="Genomic_DNA"/>
</dbReference>
<sequence>MSDPTVATTRPALPVLYSVRGWTEELNPAYITFVDEMRATGVEVVDVYIPPARFRDLGEWAGAVIEVIEGWRDRSGPLHLMGYCAGGDLALAALHQLEAAGIVPEFTAFIDVRQDLEEYCLNRGINSLYLVPWRVRFRRELIRLTPPDRESLGQVLRSVVRRSFRSVRELPKRGWRSRKRRKPGLFEVMRLTYPWEFDGVVTPVHTYNTLDSIQRYGAGDPSLHIGRDLFGGFVVRIIEGGHENCIEPPYSTDLISRINADRRSVVAGVGAFQ</sequence>
<evidence type="ECO:0000313" key="1">
    <source>
        <dbReference type="EMBL" id="CAB4324153.1"/>
    </source>
</evidence>
<dbReference type="InterPro" id="IPR029058">
    <property type="entry name" value="AB_hydrolase_fold"/>
</dbReference>
<evidence type="ECO:0000313" key="2">
    <source>
        <dbReference type="EMBL" id="CAB4948284.1"/>
    </source>
</evidence>